<accession>A0ABX1GRX5</accession>
<evidence type="ECO:0000256" key="3">
    <source>
        <dbReference type="ARBA" id="ARBA00022793"/>
    </source>
</evidence>
<keyword evidence="5 6" id="KW-0456">Lyase</keyword>
<proteinExistence type="inferred from homology"/>
<dbReference type="Pfam" id="PF00282">
    <property type="entry name" value="Pyridoxal_deC"/>
    <property type="match status" value="1"/>
</dbReference>
<keyword evidence="3" id="KW-0210">Decarboxylase</keyword>
<keyword evidence="4 6" id="KW-0663">Pyridoxal phosphate</keyword>
<comment type="similarity">
    <text evidence="2 6">Belongs to the group II decarboxylase family.</text>
</comment>
<evidence type="ECO:0000256" key="4">
    <source>
        <dbReference type="ARBA" id="ARBA00022898"/>
    </source>
</evidence>
<sequence>MENDLIKKLYSEVAFEELSTEVVKELANHISNTTNGKNEKTIRWNTPEKELKFWLDFLENGRNDEFISEILKRTTHTHHPKYVGHQVAAPSPITALTSMVSSILNNGMAVYEMGMSPSAIERIVTDKVCAKIGYGSNSGGFLTSGGTLANLTALLSARKAIVKHDVWNEGHKGQLGIMVCEEAHYCVDRAARIMGLGEQGIIKVPAGEDYSLNTDLLNTCFQQAKAKGIEIFAIIGSAPSTATGAYDNLHAIAQFAESKQIWFHVDGAHGGAAIYSKKYKHLVTGIDKADSVVIDGHKMMLMPTITTALLFKDKRHAQHTFSQKADYLLNDTAEDQWYQSGKKTFECTKTMMSLHWYVLLKFYGEAIFDEFVTRQYDLAQEFAEMVQEHPSFELATWPQSNILCFRVIEDSKSNEELNDLNARIRQLLLEDGEFYLVQTKLRGVLYLRTTLMNAFTTKSHLSDLLEKIVAVKTTV</sequence>
<evidence type="ECO:0000256" key="5">
    <source>
        <dbReference type="ARBA" id="ARBA00023239"/>
    </source>
</evidence>
<dbReference type="PANTHER" id="PTHR45677:SF8">
    <property type="entry name" value="CYSTEINE SULFINIC ACID DECARBOXYLASE"/>
    <property type="match status" value="1"/>
</dbReference>
<dbReference type="InterPro" id="IPR002129">
    <property type="entry name" value="PyrdxlP-dep_de-COase"/>
</dbReference>
<comment type="caution">
    <text evidence="7">The sequence shown here is derived from an EMBL/GenBank/DDBJ whole genome shotgun (WGS) entry which is preliminary data.</text>
</comment>
<evidence type="ECO:0000313" key="7">
    <source>
        <dbReference type="EMBL" id="NKI32690.1"/>
    </source>
</evidence>
<dbReference type="InterPro" id="IPR015424">
    <property type="entry name" value="PyrdxlP-dep_Trfase"/>
</dbReference>
<dbReference type="PANTHER" id="PTHR45677">
    <property type="entry name" value="GLUTAMATE DECARBOXYLASE-RELATED"/>
    <property type="match status" value="1"/>
</dbReference>
<comment type="cofactor">
    <cofactor evidence="1 6">
        <name>pyridoxal 5'-phosphate</name>
        <dbReference type="ChEBI" id="CHEBI:597326"/>
    </cofactor>
</comment>
<dbReference type="EMBL" id="JAAWWL010000002">
    <property type="protein sequence ID" value="NKI32690.1"/>
    <property type="molecule type" value="Genomic_DNA"/>
</dbReference>
<evidence type="ECO:0000256" key="1">
    <source>
        <dbReference type="ARBA" id="ARBA00001933"/>
    </source>
</evidence>
<reference evidence="7 8" key="1">
    <citation type="submission" date="2020-04" db="EMBL/GenBank/DDBJ databases">
        <authorList>
            <person name="Yoon J."/>
        </authorList>
    </citation>
    <scope>NUCLEOTIDE SEQUENCE [LARGE SCALE GENOMIC DNA]</scope>
    <source>
        <strain evidence="7 8">DJ-13</strain>
    </source>
</reference>
<evidence type="ECO:0000313" key="8">
    <source>
        <dbReference type="Proteomes" id="UP000718451"/>
    </source>
</evidence>
<keyword evidence="8" id="KW-1185">Reference proteome</keyword>
<dbReference type="RefSeq" id="WP_168552872.1">
    <property type="nucleotide sequence ID" value="NZ_JAAWWL010000002.1"/>
</dbReference>
<dbReference type="InterPro" id="IPR015421">
    <property type="entry name" value="PyrdxlP-dep_Trfase_major"/>
</dbReference>
<dbReference type="SUPFAM" id="SSF53383">
    <property type="entry name" value="PLP-dependent transferases"/>
    <property type="match status" value="1"/>
</dbReference>
<gene>
    <name evidence="7" type="ORF">HCU67_12105</name>
</gene>
<name>A0ABX1GRX5_9FLAO</name>
<dbReference type="Proteomes" id="UP000718451">
    <property type="component" value="Unassembled WGS sequence"/>
</dbReference>
<organism evidence="7 8">
    <name type="scientific">Croceivirga thetidis</name>
    <dbReference type="NCBI Taxonomy" id="2721623"/>
    <lineage>
        <taxon>Bacteria</taxon>
        <taxon>Pseudomonadati</taxon>
        <taxon>Bacteroidota</taxon>
        <taxon>Flavobacteriia</taxon>
        <taxon>Flavobacteriales</taxon>
        <taxon>Flavobacteriaceae</taxon>
        <taxon>Croceivirga</taxon>
    </lineage>
</organism>
<dbReference type="Gene3D" id="3.90.1150.170">
    <property type="match status" value="1"/>
</dbReference>
<evidence type="ECO:0000256" key="6">
    <source>
        <dbReference type="RuleBase" id="RU000382"/>
    </source>
</evidence>
<protein>
    <submittedName>
        <fullName evidence="7">Pyridoxal-dependent decarboxylase</fullName>
    </submittedName>
</protein>
<evidence type="ECO:0000256" key="2">
    <source>
        <dbReference type="ARBA" id="ARBA00009533"/>
    </source>
</evidence>
<dbReference type="Gene3D" id="3.40.640.10">
    <property type="entry name" value="Type I PLP-dependent aspartate aminotransferase-like (Major domain)"/>
    <property type="match status" value="1"/>
</dbReference>